<keyword evidence="1" id="KW-0804">Transcription</keyword>
<keyword evidence="2" id="KW-1185">Reference proteome</keyword>
<protein>
    <submittedName>
        <fullName evidence="1">Putative DNA-directed RNA polymerase beta prime subunit</fullName>
    </submittedName>
</protein>
<accession>A0A1Y0SW04</accession>
<dbReference type="Proteomes" id="UP000225448">
    <property type="component" value="Segment"/>
</dbReference>
<name>A0A1Y0SW04_9CAUD</name>
<reference evidence="1 2" key="1">
    <citation type="submission" date="2017-05" db="EMBL/GenBank/DDBJ databases">
        <authorList>
            <person name="Song R."/>
            <person name="Chenine A.L."/>
            <person name="Ruprecht R.M."/>
        </authorList>
    </citation>
    <scope>NUCLEOTIDE SEQUENCE [LARGE SCALE GENOMIC DNA]</scope>
</reference>
<gene>
    <name evidence="1" type="ORF">PHABIO_113</name>
</gene>
<organism evidence="1 2">
    <name type="scientific">Pseudomonas phage Phabio</name>
    <dbReference type="NCBI Taxonomy" id="2006668"/>
    <lineage>
        <taxon>Viruses</taxon>
        <taxon>Duplodnaviria</taxon>
        <taxon>Heunggongvirae</taxon>
        <taxon>Uroviricota</taxon>
        <taxon>Caudoviricetes</taxon>
        <taxon>Chimalliviridae</taxon>
        <taxon>Phabiovirus</taxon>
        <taxon>Phabiovirus phabio</taxon>
    </lineage>
</organism>
<proteinExistence type="predicted"/>
<sequence>MNQPRKLNVYKARDLLNMTSDELCALPDEWHKIEFDDGELITIDRQTKVSVLLWGPLKSFPDAPILKSFHLDKTRITSKSLVKLLNGIIWSIYDWGKGSITPDTIARLAIEAKSKFYNEATTKFSAYVSTLSMFEIAEVYNHPEIRAANENFEPTTYGIEKVAYERIKAVMFNPDNFKGNSIIEGLKSGTQKTEQLLQAFGPRGFPTDINSDIFPHPVTTGYIEGVWDHYENMVESRSGTKASLYNKELLRVTEYFNRKSQLIAQYVMRLHRTDCGADYVRFPVLKVFLKQMNGKFWFNEETGKEEILTGKEEHLIGKKILMRSVLGCVHKDSQGICAKCYGLLADNIPLGSNIGQIAAVSMGDKITSAVLSTKHTDATSAVEQYQIAGIEANYLKEGKLSETLYLRKELDGKGYRLLISSNEATNLADILMIDNLTAYPATQASELNRIGLVRDVNDEVVGDILTVSLYNRRASLSTAMLEHAKLVGWTPDNRGNIVIELEGFDFTQPFLTLPYKHVNMYEVMKRIQSFLHSGSDNEGSKLSSDKVGFTSKTYLKNYTDVIDATVAFASLVCEKIALPLPHCEMLVYAMTVKSTANKDYNLPKPGISGQFEKYSKLMHSRSLGGAMSFEKQHEPLINPASYLYTNRNDHPYDFAMKGGKL</sequence>
<evidence type="ECO:0000313" key="1">
    <source>
        <dbReference type="EMBL" id="ARV76744.1"/>
    </source>
</evidence>
<keyword evidence="1" id="KW-0240">DNA-directed RNA polymerase</keyword>
<evidence type="ECO:0000313" key="2">
    <source>
        <dbReference type="Proteomes" id="UP000225448"/>
    </source>
</evidence>
<dbReference type="SUPFAM" id="SSF64484">
    <property type="entry name" value="beta and beta-prime subunits of DNA dependent RNA-polymerase"/>
    <property type="match status" value="1"/>
</dbReference>
<dbReference type="EMBL" id="MF042360">
    <property type="protein sequence ID" value="ARV76744.1"/>
    <property type="molecule type" value="Genomic_DNA"/>
</dbReference>
<dbReference type="GO" id="GO:0000428">
    <property type="term" value="C:DNA-directed RNA polymerase complex"/>
    <property type="evidence" value="ECO:0007669"/>
    <property type="project" value="UniProtKB-KW"/>
</dbReference>